<dbReference type="SMART" id="SM00262">
    <property type="entry name" value="GEL"/>
    <property type="match status" value="2"/>
</dbReference>
<feature type="compositionally biased region" description="Pro residues" evidence="1">
    <location>
        <begin position="720"/>
        <end position="734"/>
    </location>
</feature>
<feature type="compositionally biased region" description="Low complexity" evidence="1">
    <location>
        <begin position="951"/>
        <end position="968"/>
    </location>
</feature>
<feature type="compositionally biased region" description="Basic and acidic residues" evidence="1">
    <location>
        <begin position="1139"/>
        <end position="1150"/>
    </location>
</feature>
<dbReference type="GO" id="GO:0005546">
    <property type="term" value="F:phosphatidylinositol-4,5-bisphosphate binding"/>
    <property type="evidence" value="ECO:0007669"/>
    <property type="project" value="TreeGrafter"/>
</dbReference>
<dbReference type="GO" id="GO:0015629">
    <property type="term" value="C:actin cytoskeleton"/>
    <property type="evidence" value="ECO:0007669"/>
    <property type="project" value="TreeGrafter"/>
</dbReference>
<dbReference type="EMBL" id="NAJQ01000374">
    <property type="protein sequence ID" value="TKA70958.1"/>
    <property type="molecule type" value="Genomic_DNA"/>
</dbReference>
<gene>
    <name evidence="4" type="ORF">B0A55_07385</name>
</gene>
<feature type="region of interest" description="Disordered" evidence="1">
    <location>
        <begin position="47"/>
        <end position="1289"/>
    </location>
</feature>
<dbReference type="GO" id="GO:0051014">
    <property type="term" value="P:actin filament severing"/>
    <property type="evidence" value="ECO:0007669"/>
    <property type="project" value="TreeGrafter"/>
</dbReference>
<proteinExistence type="predicted"/>
<dbReference type="InterPro" id="IPR057226">
    <property type="entry name" value="DUF7904"/>
</dbReference>
<feature type="compositionally biased region" description="Low complexity" evidence="1">
    <location>
        <begin position="979"/>
        <end position="989"/>
    </location>
</feature>
<evidence type="ECO:0000259" key="2">
    <source>
        <dbReference type="Pfam" id="PF13254"/>
    </source>
</evidence>
<reference evidence="4 5" key="1">
    <citation type="submission" date="2017-03" db="EMBL/GenBank/DDBJ databases">
        <title>Genomes of endolithic fungi from Antarctica.</title>
        <authorList>
            <person name="Coleine C."/>
            <person name="Masonjones S."/>
            <person name="Stajich J.E."/>
        </authorList>
    </citation>
    <scope>NUCLEOTIDE SEQUENCE [LARGE SCALE GENOMIC DNA]</scope>
    <source>
        <strain evidence="4 5">CCFEE 5184</strain>
    </source>
</reference>
<feature type="compositionally biased region" description="Polar residues" evidence="1">
    <location>
        <begin position="1761"/>
        <end position="1794"/>
    </location>
</feature>
<dbReference type="GO" id="GO:0005737">
    <property type="term" value="C:cytoplasm"/>
    <property type="evidence" value="ECO:0007669"/>
    <property type="project" value="TreeGrafter"/>
</dbReference>
<organism evidence="4 5">
    <name type="scientific">Friedmanniomyces simplex</name>
    <dbReference type="NCBI Taxonomy" id="329884"/>
    <lineage>
        <taxon>Eukaryota</taxon>
        <taxon>Fungi</taxon>
        <taxon>Dikarya</taxon>
        <taxon>Ascomycota</taxon>
        <taxon>Pezizomycotina</taxon>
        <taxon>Dothideomycetes</taxon>
        <taxon>Dothideomycetidae</taxon>
        <taxon>Mycosphaerellales</taxon>
        <taxon>Teratosphaeriaceae</taxon>
        <taxon>Friedmanniomyces</taxon>
    </lineage>
</organism>
<name>A0A4U0X6T7_9PEZI</name>
<feature type="domain" description="DUF4045" evidence="2">
    <location>
        <begin position="24"/>
        <end position="822"/>
    </location>
</feature>
<feature type="compositionally biased region" description="Polar residues" evidence="1">
    <location>
        <begin position="194"/>
        <end position="215"/>
    </location>
</feature>
<feature type="domain" description="DUF7904" evidence="3">
    <location>
        <begin position="1355"/>
        <end position="1453"/>
    </location>
</feature>
<comment type="caution">
    <text evidence="4">The sequence shown here is derived from an EMBL/GenBank/DDBJ whole genome shotgun (WGS) entry which is preliminary data.</text>
</comment>
<dbReference type="InterPro" id="IPR029006">
    <property type="entry name" value="ADF-H/Gelsolin-like_dom_sf"/>
</dbReference>
<feature type="compositionally biased region" description="Polar residues" evidence="1">
    <location>
        <begin position="506"/>
        <end position="520"/>
    </location>
</feature>
<dbReference type="InterPro" id="IPR007122">
    <property type="entry name" value="Villin/Gelsolin"/>
</dbReference>
<dbReference type="PANTHER" id="PTHR11977:SF133">
    <property type="entry name" value="DUF4045 DOMAIN-CONTAINING PROTEIN"/>
    <property type="match status" value="1"/>
</dbReference>
<dbReference type="Proteomes" id="UP000309340">
    <property type="component" value="Unassembled WGS sequence"/>
</dbReference>
<feature type="compositionally biased region" description="Low complexity" evidence="1">
    <location>
        <begin position="178"/>
        <end position="193"/>
    </location>
</feature>
<feature type="compositionally biased region" description="Basic residues" evidence="1">
    <location>
        <begin position="997"/>
        <end position="1007"/>
    </location>
</feature>
<feature type="compositionally biased region" description="Basic and acidic residues" evidence="1">
    <location>
        <begin position="784"/>
        <end position="796"/>
    </location>
</feature>
<evidence type="ECO:0000313" key="5">
    <source>
        <dbReference type="Proteomes" id="UP000309340"/>
    </source>
</evidence>
<feature type="region of interest" description="Disordered" evidence="1">
    <location>
        <begin position="1"/>
        <end position="27"/>
    </location>
</feature>
<evidence type="ECO:0000313" key="4">
    <source>
        <dbReference type="EMBL" id="TKA70958.1"/>
    </source>
</evidence>
<feature type="compositionally biased region" description="Low complexity" evidence="1">
    <location>
        <begin position="521"/>
        <end position="537"/>
    </location>
</feature>
<feature type="compositionally biased region" description="Polar residues" evidence="1">
    <location>
        <begin position="380"/>
        <end position="390"/>
    </location>
</feature>
<dbReference type="InterPro" id="IPR025118">
    <property type="entry name" value="DUF4045"/>
</dbReference>
<dbReference type="Pfam" id="PF25480">
    <property type="entry name" value="DUF7904"/>
    <property type="match status" value="1"/>
</dbReference>
<dbReference type="Gene3D" id="3.40.20.10">
    <property type="entry name" value="Severin"/>
    <property type="match status" value="3"/>
</dbReference>
<protein>
    <submittedName>
        <fullName evidence="4">Uncharacterized protein</fullName>
    </submittedName>
</protein>
<feature type="compositionally biased region" description="Low complexity" evidence="1">
    <location>
        <begin position="604"/>
        <end position="621"/>
    </location>
</feature>
<keyword evidence="5" id="KW-1185">Reference proteome</keyword>
<dbReference type="PANTHER" id="PTHR11977">
    <property type="entry name" value="VILLIN"/>
    <property type="match status" value="1"/>
</dbReference>
<feature type="compositionally biased region" description="Polar residues" evidence="1">
    <location>
        <begin position="460"/>
        <end position="487"/>
    </location>
</feature>
<feature type="compositionally biased region" description="Polar residues" evidence="1">
    <location>
        <begin position="422"/>
        <end position="452"/>
    </location>
</feature>
<dbReference type="GO" id="GO:0008154">
    <property type="term" value="P:actin polymerization or depolymerization"/>
    <property type="evidence" value="ECO:0007669"/>
    <property type="project" value="TreeGrafter"/>
</dbReference>
<dbReference type="OrthoDB" id="6375767at2759"/>
<dbReference type="STRING" id="329884.A0A4U0X6T7"/>
<evidence type="ECO:0000259" key="3">
    <source>
        <dbReference type="Pfam" id="PF25480"/>
    </source>
</evidence>
<feature type="region of interest" description="Disordered" evidence="1">
    <location>
        <begin position="1761"/>
        <end position="1889"/>
    </location>
</feature>
<feature type="compositionally biased region" description="Basic and acidic residues" evidence="1">
    <location>
        <begin position="1180"/>
        <end position="1189"/>
    </location>
</feature>
<evidence type="ECO:0000256" key="1">
    <source>
        <dbReference type="SAM" id="MobiDB-lite"/>
    </source>
</evidence>
<dbReference type="GO" id="GO:0051015">
    <property type="term" value="F:actin filament binding"/>
    <property type="evidence" value="ECO:0007669"/>
    <property type="project" value="InterPro"/>
</dbReference>
<feature type="compositionally biased region" description="Low complexity" evidence="1">
    <location>
        <begin position="1008"/>
        <end position="1024"/>
    </location>
</feature>
<feature type="compositionally biased region" description="Basic and acidic residues" evidence="1">
    <location>
        <begin position="47"/>
        <end position="60"/>
    </location>
</feature>
<dbReference type="Pfam" id="PF13254">
    <property type="entry name" value="DUF4045"/>
    <property type="match status" value="1"/>
</dbReference>
<sequence>MDPSIETSASSASHHHDDNNQDLDPATFLKSIRELSERREREDLERYRKLEEEVEKSRAERARKKAVGAGATHVYTASFAGGVDQQQSYTKRRPSVSPTKARSAQEILSVRSARTESVNTPPPPPPLSPSTASTDLAMDGNRAGPPSPTKDIPEFKGFSSGRGSGTPSASSPAHTTEPSSSRPSPSASSLARSGTLSWQQRRPQSRGASRPTSVIGSEDSGHTRNTSVEQPEPSRDQIAASLGSRDPSWFRQTADRGTGSAAYRKSKDEASAGQSVASNRRVLPGLSRDTSTEPSRRASPAPSEVFRSETASLPTSARDSGIASSRVSATPSISTPSKADLRSLLAEDETQRQASPMSDHTSSTGGEQRGGEQQRAGLSRNLSMSSSQARLTGATERPSSPTKGMGGFVQSAMMKRSDSVSKRWSAQPGASLSRQNSTVSTRSSYNGLQGSHSMPRLEPTPSSRETSNEPASRPTSSSSNLTALAQQRDTDDGFVKPALPRHSRSKSVASTYGTTAEDTATSPPSSPSKRFSPTKSSWIESALTRPESPKPSAARNAQPSWMANIAKAKAERASAESTPRTGTPKPAEEVSRPSSPVKTTPFGPSLLRSSSSRSLAAMPRSSTPPVMKTPIVTAQETSAPDEPSLSRPVKPSDSEVEKAPAPETGTEPTNPLPDTPEIRAKSHSYSKEPSAGSVTLPPKPAAAKPTLDLPTSRSITSPSPSTPAKPKPETPAKPPTSAKPQTDFRSTLRSRPAGETKPQGTPEFLSKFGQLRKTQPEKYVAPDLLKDNITRGKADLARTGGPVKTPRRDELKESLLAKKQDWKKAKEEGTELPGQVHERKTSGMPVTPPKPEALAKRQLLGRQGAVRTAASPEKGREATPEAFARHRSVKDEPKPEPAPVKQPSVAAPEQVKFESLSKQQSAPAVIEHTPATETSRLAARFNPGLAGILARGPPSANPSNAPSRSGSPVVPQRAATLPSEGASEASSEGPLQDMRKGRAKGPKKRRGGTSATTASEEAPTTHEPVSVELRSELKEEEQPPLSVPAFKPRAPLGSAASLMMASHEKSSTTPAVGEVSQKPVTPAKPSPTFTRPQPAGQVPPKPATPAHSLSGLAQPQERGLQKPATPAKSLAFSFKPARTVHEPAKSDIAKPARTAQDPAKSDVPDFGGFRSRNRAPPTPKAEDNKENSHETLPSVKSAASFWGRQPSPKKADAPPQILLPSQRDEEAAMRSAGLLASSHSRPSSSNGSSNGLGISVEKRGSDSLATPPGSAGLPPKPAKPSRVVSGQLQEASVNKGVSRLMPSAQPSTDAERLLARTFGMVPTSEVPLTIDVRAVVSEVQSQHAEDAKTLRRSTQEVLPDAMIKALPQQEEYTVFDESVYVCSHAYLTPGGVKKTQVYVWSGSAASQSAVEHAQTAGKKLAREGGSLPVNLTTQGHEDKAFLQAIGGILVTRRGSRVGAPKQYMLCGRKHLGHITFDEVDFGLPSLCAGFVYLISYPVTLQQTRLYLWKGSACSTEEISAARLAAMDLSETGEIVEVDQGAEFASFLKIFGPGTTRVGVPKSAGIWLQKGVAPDRFTVRLYRVQEAEQKVGLFASFLSRRPSWSSRPPSRSPSRDGWEVKCEAKHIWPFTQTDLEAEGIYVLDACSELYVLVGPLFASVTESVRTLLLAQTLRFAVEYAGICAEEDGESRAEGMKGHVVFSGVPRDVKMLFRHWDEGRGLWGTAGLMAGSRGPRGDEVMMVGLDEVVKAVCNDALPEFTAQTLPAGSAPNDSTFQPNNPDSAPPTQQYRDSSAVESDAPQASAMDMPGATSGDVHQGLGHPGQGQTSREVRSGGNVRSGGHDGMVSGAGQGGIDTDAMPSQRALGKEEAVVGRGTVGGAAAEEREPERM</sequence>
<accession>A0A4U0X6T7</accession>
<feature type="compositionally biased region" description="Polar residues" evidence="1">
    <location>
        <begin position="309"/>
        <end position="337"/>
    </location>
</feature>
<dbReference type="SUPFAM" id="SSF55753">
    <property type="entry name" value="Actin depolymerizing proteins"/>
    <property type="match status" value="2"/>
</dbReference>
<feature type="compositionally biased region" description="Low complexity" evidence="1">
    <location>
        <begin position="701"/>
        <end position="719"/>
    </location>
</feature>
<dbReference type="GO" id="GO:0051016">
    <property type="term" value="P:barbed-end actin filament capping"/>
    <property type="evidence" value="ECO:0007669"/>
    <property type="project" value="TreeGrafter"/>
</dbReference>
<feature type="compositionally biased region" description="Low complexity" evidence="1">
    <location>
        <begin position="1233"/>
        <end position="1255"/>
    </location>
</feature>
<feature type="compositionally biased region" description="Basic and acidic residues" evidence="1">
    <location>
        <begin position="806"/>
        <end position="829"/>
    </location>
</feature>
<feature type="compositionally biased region" description="Polar residues" evidence="1">
    <location>
        <begin position="165"/>
        <end position="177"/>
    </location>
</feature>
<feature type="compositionally biased region" description="Basic and acidic residues" evidence="1">
    <location>
        <begin position="650"/>
        <end position="660"/>
    </location>
</feature>
<feature type="compositionally biased region" description="Polar residues" evidence="1">
    <location>
        <begin position="352"/>
        <end position="364"/>
    </location>
</feature>